<evidence type="ECO:0000313" key="3">
    <source>
        <dbReference type="EMBL" id="MXQ67214.1"/>
    </source>
</evidence>
<dbReference type="InterPro" id="IPR002397">
    <property type="entry name" value="Cyt_P450_B"/>
</dbReference>
<evidence type="ECO:0000256" key="1">
    <source>
        <dbReference type="ARBA" id="ARBA00010617"/>
    </source>
</evidence>
<dbReference type="SUPFAM" id="SSF48576">
    <property type="entry name" value="Terpenoid synthases"/>
    <property type="match status" value="1"/>
</dbReference>
<dbReference type="Proteomes" id="UP000431901">
    <property type="component" value="Unassembled WGS sequence"/>
</dbReference>
<dbReference type="InterPro" id="IPR001128">
    <property type="entry name" value="Cyt_P450"/>
</dbReference>
<accession>A0A6I4WJQ9</accession>
<dbReference type="InterPro" id="IPR008949">
    <property type="entry name" value="Isoprenoid_synthase_dom_sf"/>
</dbReference>
<dbReference type="SUPFAM" id="SSF48264">
    <property type="entry name" value="Cytochrome P450"/>
    <property type="match status" value="1"/>
</dbReference>
<dbReference type="PRINTS" id="PR00385">
    <property type="entry name" value="P450"/>
</dbReference>
<proteinExistence type="inferred from homology"/>
<reference evidence="3 4" key="1">
    <citation type="submission" date="2019-12" db="EMBL/GenBank/DDBJ databases">
        <title>Nocardia macrotermitis sp. nov. and Nocardia aurantia sp. nov., isolated from the gut of the fungus growing-termite Macrotermes natalensis.</title>
        <authorList>
            <person name="Christine B."/>
            <person name="Rene B."/>
        </authorList>
    </citation>
    <scope>NUCLEOTIDE SEQUENCE [LARGE SCALE GENOMIC DNA]</scope>
    <source>
        <strain evidence="3 4">DSM 102126</strain>
    </source>
</reference>
<dbReference type="GO" id="GO:0005506">
    <property type="term" value="F:iron ion binding"/>
    <property type="evidence" value="ECO:0007669"/>
    <property type="project" value="InterPro"/>
</dbReference>
<dbReference type="InterPro" id="IPR036396">
    <property type="entry name" value="Cyt_P450_sf"/>
</dbReference>
<dbReference type="GO" id="GO:0010333">
    <property type="term" value="F:terpene synthase activity"/>
    <property type="evidence" value="ECO:0007669"/>
    <property type="project" value="InterPro"/>
</dbReference>
<dbReference type="GO" id="GO:0004497">
    <property type="term" value="F:monooxygenase activity"/>
    <property type="evidence" value="ECO:0007669"/>
    <property type="project" value="InterPro"/>
</dbReference>
<evidence type="ECO:0000256" key="2">
    <source>
        <dbReference type="ARBA" id="ARBA00023239"/>
    </source>
</evidence>
<keyword evidence="4" id="KW-1185">Reference proteome</keyword>
<dbReference type="GO" id="GO:0020037">
    <property type="term" value="F:heme binding"/>
    <property type="evidence" value="ECO:0007669"/>
    <property type="project" value="InterPro"/>
</dbReference>
<dbReference type="InterPro" id="IPR034686">
    <property type="entry name" value="Terpene_cyclase-like_2"/>
</dbReference>
<dbReference type="InterPro" id="IPR017972">
    <property type="entry name" value="Cyt_P450_CS"/>
</dbReference>
<dbReference type="Pfam" id="PF19086">
    <property type="entry name" value="Terpene_syn_C_2"/>
    <property type="match status" value="1"/>
</dbReference>
<dbReference type="EMBL" id="WUTW01000006">
    <property type="protein sequence ID" value="MXQ67214.1"/>
    <property type="molecule type" value="Genomic_DNA"/>
</dbReference>
<name>A0A6I4WJQ9_9ACTN</name>
<dbReference type="OrthoDB" id="4133219at2"/>
<sequence length="722" mass="79560">MTESAPTSGIRAEFRLPDLTLPFPPPAPRPDGDRLRAEACDRALRRGVLGPRGHQRLMTGRTLDLGVALTGAAEPGRARVVLDWFLWVLLLDDRIDDGPWARDGMLAAFTESALAIVRGVPDPAYRAHDDEPMLADLAGDLWPRTAALANAAWRHRFGEHLARHLWAQCDQVERRTAGKPMDVRGYVAARRDLFGADLFFDLMEAADGRVLAARERPAVLRASAADVLAWTNDVYSLEKDLAFGEPANLVCLLRDERGGSWQDAVDAAHRMIVERAGEFRSARRAADPAYAGRLADVLAASLDWHRSVPRYHWQAAERVDTRQSPPSLLWPSFESDPYALYERLRDDFPLVRDEPLDAWLVSRHADVRAALTEPRLTPRNYAWQLAPMFGPTVLQMEGREHAAHRAFLTPAFRGRALERLAASVRATAERLADDVAARIAAGDDADLVEGFTRRLPIDVVVRALGLPAEDAPLFQEWYRAGFSYLGNYRQDPATLARGLTSRDELYAYLEPHVAERRARPADDLLSVLCTVRVDGELLPDSMVKGFCGALLGAGGETTDRALASLLANLLDAPHVLADLRADPGLAGAVWAESLRRNPPVHVVLRQADGPVDLPCGRVPDGATVACLVGSANRDPRRFRDPDRFDPRRSAAVEREFTGASTHLAFGAGRHFCLGAQLARMEAEIAVNVLLERLPDLRWADGFAPVETGLLTRAPDELLVTAR</sequence>
<dbReference type="SFLD" id="SFLDS00005">
    <property type="entry name" value="Isoprenoid_Synthase_Type_I"/>
    <property type="match status" value="1"/>
</dbReference>
<dbReference type="PRINTS" id="PR00359">
    <property type="entry name" value="BP450"/>
</dbReference>
<gene>
    <name evidence="3" type="ORF">GQ466_24660</name>
</gene>
<dbReference type="AlphaFoldDB" id="A0A6I4WJQ9"/>
<dbReference type="GO" id="GO:0016705">
    <property type="term" value="F:oxidoreductase activity, acting on paired donors, with incorporation or reduction of molecular oxygen"/>
    <property type="evidence" value="ECO:0007669"/>
    <property type="project" value="InterPro"/>
</dbReference>
<dbReference type="Gene3D" id="1.10.600.10">
    <property type="entry name" value="Farnesyl Diphosphate Synthase"/>
    <property type="match status" value="1"/>
</dbReference>
<dbReference type="PANTHER" id="PTHR46696">
    <property type="entry name" value="P450, PUTATIVE (EUROFUNG)-RELATED"/>
    <property type="match status" value="1"/>
</dbReference>
<dbReference type="Pfam" id="PF00067">
    <property type="entry name" value="p450"/>
    <property type="match status" value="1"/>
</dbReference>
<dbReference type="RefSeq" id="WP_161105402.1">
    <property type="nucleotide sequence ID" value="NZ_JBHLYI010000016.1"/>
</dbReference>
<dbReference type="SFLD" id="SFLDG01020">
    <property type="entry name" value="Terpene_Cyclase_Like_2"/>
    <property type="match status" value="1"/>
</dbReference>
<dbReference type="Gene3D" id="1.10.630.10">
    <property type="entry name" value="Cytochrome P450"/>
    <property type="match status" value="1"/>
</dbReference>
<keyword evidence="2" id="KW-0456">Lyase</keyword>
<evidence type="ECO:0000313" key="4">
    <source>
        <dbReference type="Proteomes" id="UP000431901"/>
    </source>
</evidence>
<dbReference type="PROSITE" id="PS00086">
    <property type="entry name" value="CYTOCHROME_P450"/>
    <property type="match status" value="1"/>
</dbReference>
<comment type="similarity">
    <text evidence="1">Belongs to the cytochrome P450 family.</text>
</comment>
<dbReference type="PANTHER" id="PTHR46696:SF3">
    <property type="entry name" value="PULCHERRIMINIC ACID SYNTHASE"/>
    <property type="match status" value="1"/>
</dbReference>
<organism evidence="3 4">
    <name type="scientific">Actinomadura rayongensis</name>
    <dbReference type="NCBI Taxonomy" id="1429076"/>
    <lineage>
        <taxon>Bacteria</taxon>
        <taxon>Bacillati</taxon>
        <taxon>Actinomycetota</taxon>
        <taxon>Actinomycetes</taxon>
        <taxon>Streptosporangiales</taxon>
        <taxon>Thermomonosporaceae</taxon>
        <taxon>Actinomadura</taxon>
    </lineage>
</organism>
<protein>
    <submittedName>
        <fullName evidence="3">Cytochrome P450</fullName>
    </submittedName>
</protein>
<comment type="caution">
    <text evidence="3">The sequence shown here is derived from an EMBL/GenBank/DDBJ whole genome shotgun (WGS) entry which is preliminary data.</text>
</comment>